<dbReference type="Pfam" id="PF22369">
    <property type="entry name" value="GLMA_2nd"/>
    <property type="match status" value="1"/>
</dbReference>
<feature type="domain" description="GLMA-like second" evidence="4">
    <location>
        <begin position="476"/>
        <end position="561"/>
    </location>
</feature>
<proteinExistence type="inferred from homology"/>
<dbReference type="InterPro" id="IPR001944">
    <property type="entry name" value="Glycoside_Hdrlase_35"/>
</dbReference>
<dbReference type="PANTHER" id="PTHR23421">
    <property type="entry name" value="BETA-GALACTOSIDASE RELATED"/>
    <property type="match status" value="1"/>
</dbReference>
<comment type="similarity">
    <text evidence="1 2">Belongs to the glycosyl hydrolase 35 family.</text>
</comment>
<dbReference type="RefSeq" id="WP_191767814.1">
    <property type="nucleotide sequence ID" value="NZ_JACSRA010000005.1"/>
</dbReference>
<dbReference type="SUPFAM" id="SSF51445">
    <property type="entry name" value="(Trans)glycosidases"/>
    <property type="match status" value="1"/>
</dbReference>
<evidence type="ECO:0000313" key="5">
    <source>
        <dbReference type="EMBL" id="MBD7910636.1"/>
    </source>
</evidence>
<evidence type="ECO:0000313" key="6">
    <source>
        <dbReference type="Proteomes" id="UP000627781"/>
    </source>
</evidence>
<gene>
    <name evidence="5" type="ORF">H9661_04610</name>
</gene>
<evidence type="ECO:0000256" key="2">
    <source>
        <dbReference type="RuleBase" id="RU003679"/>
    </source>
</evidence>
<protein>
    <submittedName>
        <fullName evidence="5">Beta-galactosidase</fullName>
    </submittedName>
</protein>
<evidence type="ECO:0000256" key="1">
    <source>
        <dbReference type="ARBA" id="ARBA00009809"/>
    </source>
</evidence>
<evidence type="ECO:0000259" key="4">
    <source>
        <dbReference type="Pfam" id="PF22369"/>
    </source>
</evidence>
<evidence type="ECO:0000259" key="3">
    <source>
        <dbReference type="Pfam" id="PF01301"/>
    </source>
</evidence>
<dbReference type="Pfam" id="PF01301">
    <property type="entry name" value="Glyco_hydro_35"/>
    <property type="match status" value="1"/>
</dbReference>
<dbReference type="InterPro" id="IPR054746">
    <property type="entry name" value="GLMA-like_second"/>
</dbReference>
<keyword evidence="6" id="KW-1185">Reference proteome</keyword>
<dbReference type="EMBL" id="JACSRA010000005">
    <property type="protein sequence ID" value="MBD7910636.1"/>
    <property type="molecule type" value="Genomic_DNA"/>
</dbReference>
<name>A0ABR8PR29_9CLOT</name>
<reference evidence="5 6" key="1">
    <citation type="submission" date="2020-08" db="EMBL/GenBank/DDBJ databases">
        <title>A Genomic Blueprint of the Chicken Gut Microbiome.</title>
        <authorList>
            <person name="Gilroy R."/>
            <person name="Ravi A."/>
            <person name="Getino M."/>
            <person name="Pursley I."/>
            <person name="Horton D.L."/>
            <person name="Alikhan N.-F."/>
            <person name="Baker D."/>
            <person name="Gharbi K."/>
            <person name="Hall N."/>
            <person name="Watson M."/>
            <person name="Adriaenssens E.M."/>
            <person name="Foster-Nyarko E."/>
            <person name="Jarju S."/>
            <person name="Secka A."/>
            <person name="Antonio M."/>
            <person name="Oren A."/>
            <person name="Chaudhuri R."/>
            <person name="La Ragione R.M."/>
            <person name="Hildebrand F."/>
            <person name="Pallen M.J."/>
        </authorList>
    </citation>
    <scope>NUCLEOTIDE SEQUENCE [LARGE SCALE GENOMIC DNA]</scope>
    <source>
        <strain evidence="5 6">Sa3CVN1</strain>
    </source>
</reference>
<dbReference type="InterPro" id="IPR031330">
    <property type="entry name" value="Gly_Hdrlase_35_cat"/>
</dbReference>
<dbReference type="Proteomes" id="UP000627781">
    <property type="component" value="Unassembled WGS sequence"/>
</dbReference>
<accession>A0ABR8PR29</accession>
<comment type="caution">
    <text evidence="5">The sequence shown here is derived from an EMBL/GenBank/DDBJ whole genome shotgun (WGS) entry which is preliminary data.</text>
</comment>
<feature type="domain" description="Glycoside hydrolase 35 catalytic" evidence="3">
    <location>
        <begin position="14"/>
        <end position="186"/>
    </location>
</feature>
<sequence length="693" mass="81909">MNKSENVSFKNNILQINGEKNFLITADYPYYRDKKEFWNEKLDEIKRLGISIVTFYIPWRHHSAQNYVSIKYFFSGEIYNNSDINFLLRLIREKNMYCIIKPGPFIHAEIKHGGLPDFVLKGEFENILNYDGKAIKYMNTELPNPLNEDFFNLTKEWFDNICYNILEVNAYPRGPIIGIQVGNEGIYCNANSNITDYDFSPKGLDNYNNYLKEKYRYIGLYNLLHDTDYSSFEDIFERNKEDLYKDDLDYIDWGEWSCEYLEKFYKNYSAIFRKYNIPIIANINPPKIDEDSSYASWITRNRVNDTRITFAYTNWLPNAMYSQKAFNEIIFVASYAKWGNIEDNWGHLWAGEEYKYSITSLYHEVIMISRGSNGFNVYNVCSTNSCAEHLKFSYETINMYAEDPKLFSGPYCEAAPISDSESSHNKYKSLQHFNTFLNAQKDLLDCDVEAEIGVCIYRPYYSLEAWGKISNNLDVIISTCINENLKFNLVDLENVKEESLRKYKYLIFYSFNFLSSQVQQKLINYLEDGGELHCYNDIPNLDEKLKACCDLRKYYENRDINSKFFYKFELDEKNFNLVFEKRLNLEVLKGNVFISTRVDSDKKIKYLFVVSKDEKNQKVEININGEMLKFILVAKAFAIFKFNHKELTDFYIKNVNEIYNISEKAYVEYKNNIISLDFYGDIYRVSNEITVLT</sequence>
<dbReference type="Gene3D" id="3.20.20.80">
    <property type="entry name" value="Glycosidases"/>
    <property type="match status" value="1"/>
</dbReference>
<dbReference type="InterPro" id="IPR017853">
    <property type="entry name" value="GH"/>
</dbReference>
<organism evidence="5 6">
    <name type="scientific">Clostridium cibarium</name>
    <dbReference type="NCBI Taxonomy" id="2762247"/>
    <lineage>
        <taxon>Bacteria</taxon>
        <taxon>Bacillati</taxon>
        <taxon>Bacillota</taxon>
        <taxon>Clostridia</taxon>
        <taxon>Eubacteriales</taxon>
        <taxon>Clostridiaceae</taxon>
        <taxon>Clostridium</taxon>
    </lineage>
</organism>